<protein>
    <submittedName>
        <fullName evidence="1">Uncharacterized protein</fullName>
    </submittedName>
</protein>
<organism evidence="1 2">
    <name type="scientific">Araneus ventricosus</name>
    <name type="common">Orbweaver spider</name>
    <name type="synonym">Epeira ventricosa</name>
    <dbReference type="NCBI Taxonomy" id="182803"/>
    <lineage>
        <taxon>Eukaryota</taxon>
        <taxon>Metazoa</taxon>
        <taxon>Ecdysozoa</taxon>
        <taxon>Arthropoda</taxon>
        <taxon>Chelicerata</taxon>
        <taxon>Arachnida</taxon>
        <taxon>Araneae</taxon>
        <taxon>Araneomorphae</taxon>
        <taxon>Entelegynae</taxon>
        <taxon>Araneoidea</taxon>
        <taxon>Araneidae</taxon>
        <taxon>Araneus</taxon>
    </lineage>
</organism>
<proteinExistence type="predicted"/>
<dbReference type="Proteomes" id="UP000499080">
    <property type="component" value="Unassembled WGS sequence"/>
</dbReference>
<name>A0A4Y2BBU3_ARAVE</name>
<sequence length="92" mass="10306">MIVLIETNLPVMDDIAGLGSHRMMRSSCMSITCSKEEGGVVHWEIDTFPPPFFHPFDCSCPPQEKCLHLLQLGIAIMWNEFVMGTDSAYLST</sequence>
<evidence type="ECO:0000313" key="1">
    <source>
        <dbReference type="EMBL" id="GBL89772.1"/>
    </source>
</evidence>
<dbReference type="EMBL" id="BGPR01000067">
    <property type="protein sequence ID" value="GBL89772.1"/>
    <property type="molecule type" value="Genomic_DNA"/>
</dbReference>
<evidence type="ECO:0000313" key="2">
    <source>
        <dbReference type="Proteomes" id="UP000499080"/>
    </source>
</evidence>
<keyword evidence="2" id="KW-1185">Reference proteome</keyword>
<comment type="caution">
    <text evidence="1">The sequence shown here is derived from an EMBL/GenBank/DDBJ whole genome shotgun (WGS) entry which is preliminary data.</text>
</comment>
<accession>A0A4Y2BBU3</accession>
<gene>
    <name evidence="1" type="ORF">AVEN_179561_1</name>
</gene>
<dbReference type="AlphaFoldDB" id="A0A4Y2BBU3"/>
<reference evidence="1 2" key="1">
    <citation type="journal article" date="2019" name="Sci. Rep.">
        <title>Orb-weaving spider Araneus ventricosus genome elucidates the spidroin gene catalogue.</title>
        <authorList>
            <person name="Kono N."/>
            <person name="Nakamura H."/>
            <person name="Ohtoshi R."/>
            <person name="Moran D.A.P."/>
            <person name="Shinohara A."/>
            <person name="Yoshida Y."/>
            <person name="Fujiwara M."/>
            <person name="Mori M."/>
            <person name="Tomita M."/>
            <person name="Arakawa K."/>
        </authorList>
    </citation>
    <scope>NUCLEOTIDE SEQUENCE [LARGE SCALE GENOMIC DNA]</scope>
</reference>